<organism evidence="3 4">
    <name type="scientific">Dendryphion nanum</name>
    <dbReference type="NCBI Taxonomy" id="256645"/>
    <lineage>
        <taxon>Eukaryota</taxon>
        <taxon>Fungi</taxon>
        <taxon>Dikarya</taxon>
        <taxon>Ascomycota</taxon>
        <taxon>Pezizomycotina</taxon>
        <taxon>Dothideomycetes</taxon>
        <taxon>Pleosporomycetidae</taxon>
        <taxon>Pleosporales</taxon>
        <taxon>Torulaceae</taxon>
        <taxon>Dendryphion</taxon>
    </lineage>
</organism>
<keyword evidence="1" id="KW-0812">Transmembrane</keyword>
<evidence type="ECO:0008006" key="5">
    <source>
        <dbReference type="Google" id="ProtNLM"/>
    </source>
</evidence>
<evidence type="ECO:0000313" key="3">
    <source>
        <dbReference type="EMBL" id="KAH7115218.1"/>
    </source>
</evidence>
<dbReference type="AlphaFoldDB" id="A0A9P9IBE1"/>
<evidence type="ECO:0000256" key="2">
    <source>
        <dbReference type="SAM" id="SignalP"/>
    </source>
</evidence>
<dbReference type="EMBL" id="JAGMWT010000016">
    <property type="protein sequence ID" value="KAH7115218.1"/>
    <property type="molecule type" value="Genomic_DNA"/>
</dbReference>
<dbReference type="Proteomes" id="UP000700596">
    <property type="component" value="Unassembled WGS sequence"/>
</dbReference>
<keyword evidence="1" id="KW-1133">Transmembrane helix</keyword>
<sequence>MASTSVLGLSITLTPTLLTALRIAPLVGSTASLTHAYLEWVFTSSFLWYPNTRTAFNQSVIKTAPPTKQQKSDYASRLDTAKDIVHPAVFSNFFNTALWSVIGFNSVTTFSALANLFLFGEGLEPSRTLYTVGLSAAVAHYIFVPLVAGPVAELVKMCVLQEQGEEIKEKGKAVRNQAEWTSLHTKRFLTVDVLAWVSFAVGVVRVLTK</sequence>
<feature type="transmembrane region" description="Helical" evidence="1">
    <location>
        <begin position="188"/>
        <end position="207"/>
    </location>
</feature>
<feature type="signal peptide" evidence="2">
    <location>
        <begin position="1"/>
        <end position="20"/>
    </location>
</feature>
<dbReference type="OrthoDB" id="1523883at2759"/>
<proteinExistence type="predicted"/>
<name>A0A9P9IBE1_9PLEO</name>
<feature type="transmembrane region" description="Helical" evidence="1">
    <location>
        <begin position="97"/>
        <end position="117"/>
    </location>
</feature>
<comment type="caution">
    <text evidence="3">The sequence shown here is derived from an EMBL/GenBank/DDBJ whole genome shotgun (WGS) entry which is preliminary data.</text>
</comment>
<evidence type="ECO:0000313" key="4">
    <source>
        <dbReference type="Proteomes" id="UP000700596"/>
    </source>
</evidence>
<keyword evidence="1" id="KW-0472">Membrane</keyword>
<feature type="transmembrane region" description="Helical" evidence="1">
    <location>
        <begin position="129"/>
        <end position="148"/>
    </location>
</feature>
<gene>
    <name evidence="3" type="ORF">B0J11DRAFT_127640</name>
</gene>
<feature type="chain" id="PRO_5040194992" description="Integral membrane protein" evidence="2">
    <location>
        <begin position="21"/>
        <end position="209"/>
    </location>
</feature>
<evidence type="ECO:0000256" key="1">
    <source>
        <dbReference type="SAM" id="Phobius"/>
    </source>
</evidence>
<keyword evidence="4" id="KW-1185">Reference proteome</keyword>
<reference evidence="3" key="1">
    <citation type="journal article" date="2021" name="Nat. Commun.">
        <title>Genetic determinants of endophytism in the Arabidopsis root mycobiome.</title>
        <authorList>
            <person name="Mesny F."/>
            <person name="Miyauchi S."/>
            <person name="Thiergart T."/>
            <person name="Pickel B."/>
            <person name="Atanasova L."/>
            <person name="Karlsson M."/>
            <person name="Huettel B."/>
            <person name="Barry K.W."/>
            <person name="Haridas S."/>
            <person name="Chen C."/>
            <person name="Bauer D."/>
            <person name="Andreopoulos W."/>
            <person name="Pangilinan J."/>
            <person name="LaButti K."/>
            <person name="Riley R."/>
            <person name="Lipzen A."/>
            <person name="Clum A."/>
            <person name="Drula E."/>
            <person name="Henrissat B."/>
            <person name="Kohler A."/>
            <person name="Grigoriev I.V."/>
            <person name="Martin F.M."/>
            <person name="Hacquard S."/>
        </authorList>
    </citation>
    <scope>NUCLEOTIDE SEQUENCE</scope>
    <source>
        <strain evidence="3">MPI-CAGE-CH-0243</strain>
    </source>
</reference>
<protein>
    <recommendedName>
        <fullName evidence="5">Integral membrane protein</fullName>
    </recommendedName>
</protein>
<accession>A0A9P9IBE1</accession>
<keyword evidence="2" id="KW-0732">Signal</keyword>